<evidence type="ECO:0000256" key="9">
    <source>
        <dbReference type="ARBA" id="ARBA00022679"/>
    </source>
</evidence>
<dbReference type="GO" id="GO:0005737">
    <property type="term" value="C:cytoplasm"/>
    <property type="evidence" value="ECO:0007669"/>
    <property type="project" value="UniProtKB-SubCell"/>
</dbReference>
<dbReference type="Gene3D" id="2.40.110.10">
    <property type="entry name" value="Butyryl-CoA Dehydrogenase, subunit A, domain 2"/>
    <property type="match status" value="1"/>
</dbReference>
<dbReference type="InterPro" id="IPR006089">
    <property type="entry name" value="Acyl-CoA_DH_CS"/>
</dbReference>
<proteinExistence type="inferred from homology"/>
<gene>
    <name evidence="21" type="primary">Lancl1</name>
    <name evidence="21" type="ORF">GTO96_0018767</name>
</gene>
<evidence type="ECO:0000256" key="18">
    <source>
        <dbReference type="ARBA" id="ARBA00047960"/>
    </source>
</evidence>
<evidence type="ECO:0000256" key="7">
    <source>
        <dbReference type="ARBA" id="ARBA00022490"/>
    </source>
</evidence>
<name>A0A8X8BLX2_POLSE</name>
<keyword evidence="13" id="KW-0560">Oxidoreductase</keyword>
<comment type="cofactor">
    <cofactor evidence="1">
        <name>FAD</name>
        <dbReference type="ChEBI" id="CHEBI:57692"/>
    </cofactor>
</comment>
<keyword evidence="22" id="KW-1185">Reference proteome</keyword>
<evidence type="ECO:0000256" key="3">
    <source>
        <dbReference type="ARBA" id="ARBA00004496"/>
    </source>
</evidence>
<keyword evidence="8" id="KW-0285">Flavoprotein</keyword>
<dbReference type="InterPro" id="IPR002048">
    <property type="entry name" value="EF_hand_dom"/>
</dbReference>
<dbReference type="SUPFAM" id="SSF47473">
    <property type="entry name" value="EF-hand"/>
    <property type="match status" value="1"/>
</dbReference>
<accession>A0A8X8BLX2</accession>
<organism evidence="21 22">
    <name type="scientific">Polypterus senegalus</name>
    <name type="common">Senegal bichir</name>
    <dbReference type="NCBI Taxonomy" id="55291"/>
    <lineage>
        <taxon>Eukaryota</taxon>
        <taxon>Metazoa</taxon>
        <taxon>Chordata</taxon>
        <taxon>Craniata</taxon>
        <taxon>Vertebrata</taxon>
        <taxon>Euteleostomi</taxon>
        <taxon>Actinopterygii</taxon>
        <taxon>Polypteriformes</taxon>
        <taxon>Polypteridae</taxon>
        <taxon>Polypterus</taxon>
    </lineage>
</organism>
<feature type="binding site" evidence="19">
    <location>
        <position position="282"/>
    </location>
    <ligand>
        <name>Zn(2+)</name>
        <dbReference type="ChEBI" id="CHEBI:29105"/>
    </ligand>
</feature>
<dbReference type="SMART" id="SM01260">
    <property type="entry name" value="LANC_like"/>
    <property type="match status" value="1"/>
</dbReference>
<dbReference type="InterPro" id="IPR007822">
    <property type="entry name" value="LANC-like"/>
</dbReference>
<keyword evidence="6" id="KW-1003">Cell membrane</keyword>
<comment type="similarity">
    <text evidence="4">Belongs to the LanC-like protein family.</text>
</comment>
<dbReference type="PROSITE" id="PS50222">
    <property type="entry name" value="EF_HAND_2"/>
    <property type="match status" value="2"/>
</dbReference>
<dbReference type="GO" id="GO:0050660">
    <property type="term" value="F:flavin adenine dinucleotide binding"/>
    <property type="evidence" value="ECO:0007669"/>
    <property type="project" value="InterPro"/>
</dbReference>
<comment type="caution">
    <text evidence="21">The sequence shown here is derived from an EMBL/GenBank/DDBJ whole genome shotgun (WGS) entry which is preliminary data.</text>
</comment>
<evidence type="ECO:0000256" key="6">
    <source>
        <dbReference type="ARBA" id="ARBA00022475"/>
    </source>
</evidence>
<protein>
    <recommendedName>
        <fullName evidence="16">Glutathione S-transferase LANCL1</fullName>
        <ecNumber evidence="5">2.5.1.18</ecNumber>
    </recommendedName>
    <alternativeName>
        <fullName evidence="17">LanC-like protein 1</fullName>
    </alternativeName>
</protein>
<dbReference type="Proteomes" id="UP000886611">
    <property type="component" value="Unassembled WGS sequence"/>
</dbReference>
<dbReference type="PANTHER" id="PTHR12736:SF5">
    <property type="entry name" value="GLUTATHIONE S-TRANSFERASE LANCL1"/>
    <property type="match status" value="1"/>
</dbReference>
<dbReference type="GO" id="GO:0004364">
    <property type="term" value="F:glutathione transferase activity"/>
    <property type="evidence" value="ECO:0007669"/>
    <property type="project" value="UniProtKB-EC"/>
</dbReference>
<evidence type="ECO:0000256" key="5">
    <source>
        <dbReference type="ARBA" id="ARBA00012452"/>
    </source>
</evidence>
<evidence type="ECO:0000256" key="15">
    <source>
        <dbReference type="ARBA" id="ARBA00035808"/>
    </source>
</evidence>
<reference evidence="21 22" key="1">
    <citation type="journal article" date="2021" name="Cell">
        <title>Tracing the genetic footprints of vertebrate landing in non-teleost ray-finned fishes.</title>
        <authorList>
            <person name="Bi X."/>
            <person name="Wang K."/>
            <person name="Yang L."/>
            <person name="Pan H."/>
            <person name="Jiang H."/>
            <person name="Wei Q."/>
            <person name="Fang M."/>
            <person name="Yu H."/>
            <person name="Zhu C."/>
            <person name="Cai Y."/>
            <person name="He Y."/>
            <person name="Gan X."/>
            <person name="Zeng H."/>
            <person name="Yu D."/>
            <person name="Zhu Y."/>
            <person name="Jiang H."/>
            <person name="Qiu Q."/>
            <person name="Yang H."/>
            <person name="Zhang Y.E."/>
            <person name="Wang W."/>
            <person name="Zhu M."/>
            <person name="He S."/>
            <person name="Zhang G."/>
        </authorList>
    </citation>
    <scope>NUCLEOTIDE SEQUENCE [LARGE SCALE GENOMIC DNA]</scope>
    <source>
        <strain evidence="21">Bchr_013</strain>
    </source>
</reference>
<sequence>MEQRALKNPYSDYDGTPGCTAAYFDTHGRLTHEFAGRVRCKIAELLEQMHHGLRSADPRDCTAYTGWAGISLLYLHLYNVFGDASYLSKALEFVSKSLNCLTRRWITFLCGDAGPLAIAAVILHKMQKQRESEDCLHQLLQFHESVVKLDSRVPDEMLYGRMGYLYSLVFVNEQLQQERIPRQYIQQVCKTVLASGANLSMKSQFQEKSPLMYEWYQEYYVGAAHGLAGIYYFLMQPDFGVSQDQLLGLVKPSVDFLCNLKFPSGNYPPCIGDTRDLLVHWCHGAPGLIYMLIQAYKVFGVDQYMIDAVQSGEIIWNRGLLKKGYGLCHGVAGNAYGFLALFKFTQDAKYLYRACKIDFTSEQQEDFKEAFLLFDRTGDSKITYSQVADVMRALGQNPTNKEVKKILGDPSAEEMNAKKIDFDQFLPMLQTVANNPDKGGFEDFVEGLRVFDKEGNGTVMGAELRIVLSTLGKRRSRSSGRRGSIWAQTAIRFSSSTFTICSFGWRLVTHLHGAAPSISAALRWTTRSRGHQARLERSRSSEDTTPPFLQTECGNKECGVQILGSPPLRGDCMRGMQDRWISDAKLASMCPPAPRRDLANDSAACPFSSAELHLPLTIALSSQVARGLGTFLNAVRVATFLCLSTRLQHTEERPGTLKVFRPETSSSKSLLDIGTRRIFQEEHDIFRQSVRRFFQDEVVPHHGEWEKAGQVSRELWEKAGKQGLLGVYIPEEHGGVGGDLLSAAVVWEEQMYSNCSGPGFSLHSDIVMTYISHYGTKAQIHRFLPDMAAGKCIGAIAMTEPGAGSDLQGVRTHAKKDGDDWILNGSKERLLISDMAIASSEFMFEETRNYVKQRKAFGKTIAHLQCQSIVGHHRGTDSELQSSLTVMSVNVEREPEGKQCADPTKTLEL</sequence>
<dbReference type="Pfam" id="PF05147">
    <property type="entry name" value="LANC_like"/>
    <property type="match status" value="1"/>
</dbReference>
<evidence type="ECO:0000256" key="2">
    <source>
        <dbReference type="ARBA" id="ARBA00004202"/>
    </source>
</evidence>
<evidence type="ECO:0000256" key="13">
    <source>
        <dbReference type="ARBA" id="ARBA00023002"/>
    </source>
</evidence>
<dbReference type="InterPro" id="IPR009100">
    <property type="entry name" value="AcylCoA_DH/oxidase_NM_dom_sf"/>
</dbReference>
<comment type="catalytic activity">
    <reaction evidence="15">
        <text>1-chloro-2,4-dinitrobenzene + glutathione = 2,4-dinitrophenyl-S-glutathione + chloride + H(+)</text>
        <dbReference type="Rhea" id="RHEA:51220"/>
        <dbReference type="ChEBI" id="CHEBI:15378"/>
        <dbReference type="ChEBI" id="CHEBI:17996"/>
        <dbReference type="ChEBI" id="CHEBI:34718"/>
        <dbReference type="ChEBI" id="CHEBI:57925"/>
        <dbReference type="ChEBI" id="CHEBI:133977"/>
        <dbReference type="EC" id="2.5.1.18"/>
    </reaction>
</comment>
<comment type="catalytic activity">
    <reaction evidence="18">
        <text>RX + glutathione = an S-substituted glutathione + a halide anion + H(+)</text>
        <dbReference type="Rhea" id="RHEA:16437"/>
        <dbReference type="ChEBI" id="CHEBI:15378"/>
        <dbReference type="ChEBI" id="CHEBI:16042"/>
        <dbReference type="ChEBI" id="CHEBI:17792"/>
        <dbReference type="ChEBI" id="CHEBI:57925"/>
        <dbReference type="ChEBI" id="CHEBI:90779"/>
        <dbReference type="EC" id="2.5.1.18"/>
    </reaction>
</comment>
<dbReference type="InterPro" id="IPR011992">
    <property type="entry name" value="EF-hand-dom_pair"/>
</dbReference>
<dbReference type="GO" id="GO:0031179">
    <property type="term" value="P:peptide modification"/>
    <property type="evidence" value="ECO:0007669"/>
    <property type="project" value="InterPro"/>
</dbReference>
<keyword evidence="9" id="KW-0808">Transferase</keyword>
<feature type="binding site" evidence="19">
    <location>
        <position position="329"/>
    </location>
    <ligand>
        <name>Zn(2+)</name>
        <dbReference type="ChEBI" id="CHEBI:29105"/>
    </ligand>
</feature>
<evidence type="ECO:0000259" key="20">
    <source>
        <dbReference type="PROSITE" id="PS50222"/>
    </source>
</evidence>
<dbReference type="GO" id="GO:0005509">
    <property type="term" value="F:calcium ion binding"/>
    <property type="evidence" value="ECO:0007669"/>
    <property type="project" value="InterPro"/>
</dbReference>
<dbReference type="Gene3D" id="1.10.238.10">
    <property type="entry name" value="EF-hand"/>
    <property type="match status" value="1"/>
</dbReference>
<keyword evidence="7" id="KW-0963">Cytoplasm</keyword>
<dbReference type="PRINTS" id="PR01950">
    <property type="entry name" value="LANCSUPER"/>
</dbReference>
<dbReference type="FunFam" id="1.10.238.10:FF:000056">
    <property type="entry name" value="Myosin light chain 1 skeletal"/>
    <property type="match status" value="1"/>
</dbReference>
<dbReference type="EMBL" id="JAATIS010005477">
    <property type="protein sequence ID" value="KAG2458896.1"/>
    <property type="molecule type" value="Genomic_DNA"/>
</dbReference>
<evidence type="ECO:0000256" key="12">
    <source>
        <dbReference type="ARBA" id="ARBA00022833"/>
    </source>
</evidence>
<dbReference type="Gene3D" id="1.10.540.10">
    <property type="entry name" value="Acyl-CoA dehydrogenase/oxidase, N-terminal domain"/>
    <property type="match status" value="1"/>
</dbReference>
<evidence type="ECO:0000313" key="21">
    <source>
        <dbReference type="EMBL" id="KAG2458896.1"/>
    </source>
</evidence>
<dbReference type="GO" id="GO:0005886">
    <property type="term" value="C:plasma membrane"/>
    <property type="evidence" value="ECO:0007669"/>
    <property type="project" value="UniProtKB-SubCell"/>
</dbReference>
<evidence type="ECO:0000313" key="22">
    <source>
        <dbReference type="Proteomes" id="UP000886611"/>
    </source>
</evidence>
<dbReference type="PANTHER" id="PTHR12736">
    <property type="entry name" value="LANC-LIKE PROTEIN"/>
    <property type="match status" value="1"/>
</dbReference>
<dbReference type="EC" id="2.5.1.18" evidence="5"/>
<evidence type="ECO:0000256" key="14">
    <source>
        <dbReference type="ARBA" id="ARBA00023136"/>
    </source>
</evidence>
<keyword evidence="12 19" id="KW-0862">Zinc</keyword>
<feature type="domain" description="EF-hand" evidence="20">
    <location>
        <begin position="439"/>
        <end position="474"/>
    </location>
</feature>
<dbReference type="InterPro" id="IPR036250">
    <property type="entry name" value="AcylCo_DH-like_C"/>
</dbReference>
<evidence type="ECO:0000256" key="19">
    <source>
        <dbReference type="PIRSR" id="PIRSR607822-1"/>
    </source>
</evidence>
<dbReference type="InterPro" id="IPR020464">
    <property type="entry name" value="LanC-like_prot_euk"/>
</dbReference>
<feature type="non-terminal residue" evidence="21">
    <location>
        <position position="1"/>
    </location>
</feature>
<evidence type="ECO:0000256" key="10">
    <source>
        <dbReference type="ARBA" id="ARBA00022723"/>
    </source>
</evidence>
<evidence type="ECO:0000256" key="8">
    <source>
        <dbReference type="ARBA" id="ARBA00022630"/>
    </source>
</evidence>
<dbReference type="SUPFAM" id="SSF158745">
    <property type="entry name" value="LanC-like"/>
    <property type="match status" value="1"/>
</dbReference>
<dbReference type="InterPro" id="IPR046373">
    <property type="entry name" value="Acyl-CoA_Oxase/DH_mid-dom_sf"/>
</dbReference>
<dbReference type="GO" id="GO:0003995">
    <property type="term" value="F:acyl-CoA dehydrogenase activity"/>
    <property type="evidence" value="ECO:0007669"/>
    <property type="project" value="InterPro"/>
</dbReference>
<dbReference type="FunFam" id="1.10.540.10:FF:000017">
    <property type="entry name" value="long-chain specific acyl-CoA dehydrogenase, mitochondrial"/>
    <property type="match status" value="1"/>
</dbReference>
<dbReference type="SUPFAM" id="SSF56645">
    <property type="entry name" value="Acyl-CoA dehydrogenase NM domain-like"/>
    <property type="match status" value="1"/>
</dbReference>
<keyword evidence="14" id="KW-0472">Membrane</keyword>
<dbReference type="InterPro" id="IPR037069">
    <property type="entry name" value="AcylCoA_DH/ox_N_sf"/>
</dbReference>
<dbReference type="Gene3D" id="1.50.10.10">
    <property type="match status" value="1"/>
</dbReference>
<dbReference type="SMART" id="SM00054">
    <property type="entry name" value="EFh"/>
    <property type="match status" value="2"/>
</dbReference>
<dbReference type="InterPro" id="IPR013786">
    <property type="entry name" value="AcylCoA_DH/ox_N"/>
</dbReference>
<evidence type="ECO:0000256" key="1">
    <source>
        <dbReference type="ARBA" id="ARBA00001974"/>
    </source>
</evidence>
<comment type="subcellular location">
    <subcellularLocation>
        <location evidence="2">Cell membrane</location>
        <topology evidence="2">Peripheral membrane protein</topology>
    </subcellularLocation>
    <subcellularLocation>
        <location evidence="3">Cytoplasm</location>
    </subcellularLocation>
</comment>
<evidence type="ECO:0000256" key="17">
    <source>
        <dbReference type="ARBA" id="ARBA00043169"/>
    </source>
</evidence>
<dbReference type="Pfam" id="PF02771">
    <property type="entry name" value="Acyl-CoA_dh_N"/>
    <property type="match status" value="1"/>
</dbReference>
<keyword evidence="11" id="KW-0274">FAD</keyword>
<keyword evidence="10 19" id="KW-0479">Metal-binding</keyword>
<dbReference type="InterPro" id="IPR012341">
    <property type="entry name" value="6hp_glycosidase-like_sf"/>
</dbReference>
<dbReference type="AlphaFoldDB" id="A0A8X8BLX2"/>
<dbReference type="CDD" id="cd04794">
    <property type="entry name" value="euk_LANCL"/>
    <property type="match status" value="1"/>
</dbReference>
<dbReference type="SUPFAM" id="SSF47203">
    <property type="entry name" value="Acyl-CoA dehydrogenase C-terminal domain-like"/>
    <property type="match status" value="1"/>
</dbReference>
<evidence type="ECO:0000256" key="11">
    <source>
        <dbReference type="ARBA" id="ARBA00022827"/>
    </source>
</evidence>
<dbReference type="GO" id="GO:0005975">
    <property type="term" value="P:carbohydrate metabolic process"/>
    <property type="evidence" value="ECO:0007669"/>
    <property type="project" value="InterPro"/>
</dbReference>
<feature type="binding site" evidence="19">
    <location>
        <position position="328"/>
    </location>
    <ligand>
        <name>Zn(2+)</name>
        <dbReference type="ChEBI" id="CHEBI:29105"/>
    </ligand>
</feature>
<dbReference type="PROSITE" id="PS00072">
    <property type="entry name" value="ACYL_COA_DH_1"/>
    <property type="match status" value="1"/>
</dbReference>
<feature type="domain" description="EF-hand" evidence="20">
    <location>
        <begin position="362"/>
        <end position="397"/>
    </location>
</feature>
<evidence type="ECO:0000256" key="4">
    <source>
        <dbReference type="ARBA" id="ARBA00007179"/>
    </source>
</evidence>
<dbReference type="PRINTS" id="PR01951">
    <property type="entry name" value="LANCEUKARYTE"/>
</dbReference>
<feature type="non-terminal residue" evidence="21">
    <location>
        <position position="909"/>
    </location>
</feature>
<evidence type="ECO:0000256" key="16">
    <source>
        <dbReference type="ARBA" id="ARBA00039457"/>
    </source>
</evidence>